<sequence>MKNVHLVDCENAFVKSKKNVWVEGKGIILKTSIYNLTNFFALIHRKVYHPIAQILYNKFEQKILQGETPRRGFKEGDREGTIQLYKIFVF</sequence>
<comment type="caution">
    <text evidence="1">The sequence shown here is derived from an EMBL/GenBank/DDBJ whole genome shotgun (WGS) entry which is preliminary data.</text>
</comment>
<dbReference type="Proteomes" id="UP000237502">
    <property type="component" value="Unassembled WGS sequence"/>
</dbReference>
<gene>
    <name evidence="1" type="ORF">AA80_06505</name>
</gene>
<protein>
    <submittedName>
        <fullName evidence="1">Uncharacterized protein</fullName>
    </submittedName>
</protein>
<dbReference type="AlphaFoldDB" id="A0A855MQG8"/>
<dbReference type="EMBL" id="JAHC01000023">
    <property type="protein sequence ID" value="POZ88376.1"/>
    <property type="molecule type" value="Genomic_DNA"/>
</dbReference>
<organism evidence="1 2">
    <name type="scientific">Petrotoga sibirica DSM 13575</name>
    <dbReference type="NCBI Taxonomy" id="1122956"/>
    <lineage>
        <taxon>Bacteria</taxon>
        <taxon>Thermotogati</taxon>
        <taxon>Thermotogota</taxon>
        <taxon>Thermotogae</taxon>
        <taxon>Petrotogales</taxon>
        <taxon>Petrotogaceae</taxon>
        <taxon>Petrotoga</taxon>
    </lineage>
</organism>
<proteinExistence type="predicted"/>
<evidence type="ECO:0000313" key="1">
    <source>
        <dbReference type="EMBL" id="POZ88376.1"/>
    </source>
</evidence>
<accession>A0A855MQG8</accession>
<reference evidence="1 2" key="1">
    <citation type="submission" date="2014-01" db="EMBL/GenBank/DDBJ databases">
        <title>Comparative genomics of Petrotoga.</title>
        <authorList>
            <person name="Chow K."/>
            <person name="Charchuk R."/>
            <person name="Nesbo C.L."/>
        </authorList>
    </citation>
    <scope>NUCLEOTIDE SEQUENCE [LARGE SCALE GENOMIC DNA]</scope>
    <source>
        <strain evidence="1 2">DSM 13575</strain>
    </source>
</reference>
<evidence type="ECO:0000313" key="2">
    <source>
        <dbReference type="Proteomes" id="UP000237502"/>
    </source>
</evidence>
<name>A0A855MQG8_9BACT</name>